<evidence type="ECO:0000259" key="6">
    <source>
        <dbReference type="PROSITE" id="PS51898"/>
    </source>
</evidence>
<dbReference type="PROSITE" id="PS51898">
    <property type="entry name" value="TYR_RECOMBINASE"/>
    <property type="match status" value="1"/>
</dbReference>
<dbReference type="PANTHER" id="PTHR30629">
    <property type="entry name" value="PROPHAGE INTEGRASE"/>
    <property type="match status" value="1"/>
</dbReference>
<accession>A0ABV3UQI1</accession>
<dbReference type="PANTHER" id="PTHR30629:SF2">
    <property type="entry name" value="PROPHAGE INTEGRASE INTS-RELATED"/>
    <property type="match status" value="1"/>
</dbReference>
<gene>
    <name evidence="8" type="ORF">VVR64_00700</name>
</gene>
<dbReference type="EMBL" id="JAYWMA010000001">
    <property type="protein sequence ID" value="MEX3527592.1"/>
    <property type="molecule type" value="Genomic_DNA"/>
</dbReference>
<organism evidence="8 9">
    <name type="scientific">Corynebacterium xerosis</name>
    <dbReference type="NCBI Taxonomy" id="1725"/>
    <lineage>
        <taxon>Bacteria</taxon>
        <taxon>Bacillati</taxon>
        <taxon>Actinomycetota</taxon>
        <taxon>Actinomycetes</taxon>
        <taxon>Mycobacteriales</taxon>
        <taxon>Corynebacteriaceae</taxon>
        <taxon>Corynebacterium</taxon>
    </lineage>
</organism>
<dbReference type="InterPro" id="IPR002104">
    <property type="entry name" value="Integrase_catalytic"/>
</dbReference>
<keyword evidence="9" id="KW-1185">Reference proteome</keyword>
<protein>
    <submittedName>
        <fullName evidence="8">Site-specific integrase</fullName>
    </submittedName>
</protein>
<keyword evidence="3 5" id="KW-0238">DNA-binding</keyword>
<evidence type="ECO:0000256" key="1">
    <source>
        <dbReference type="ARBA" id="ARBA00008857"/>
    </source>
</evidence>
<dbReference type="Gene3D" id="1.10.443.10">
    <property type="entry name" value="Intergrase catalytic core"/>
    <property type="match status" value="1"/>
</dbReference>
<dbReference type="InterPro" id="IPR010998">
    <property type="entry name" value="Integrase_recombinase_N"/>
</dbReference>
<evidence type="ECO:0000313" key="9">
    <source>
        <dbReference type="Proteomes" id="UP001558353"/>
    </source>
</evidence>
<evidence type="ECO:0000256" key="3">
    <source>
        <dbReference type="ARBA" id="ARBA00023125"/>
    </source>
</evidence>
<dbReference type="PROSITE" id="PS51900">
    <property type="entry name" value="CB"/>
    <property type="match status" value="1"/>
</dbReference>
<evidence type="ECO:0000256" key="2">
    <source>
        <dbReference type="ARBA" id="ARBA00022908"/>
    </source>
</evidence>
<dbReference type="InterPro" id="IPR013762">
    <property type="entry name" value="Integrase-like_cat_sf"/>
</dbReference>
<dbReference type="Pfam" id="PF14659">
    <property type="entry name" value="Phage_int_SAM_3"/>
    <property type="match status" value="1"/>
</dbReference>
<name>A0ABV3UQI1_9CORY</name>
<evidence type="ECO:0000259" key="7">
    <source>
        <dbReference type="PROSITE" id="PS51900"/>
    </source>
</evidence>
<dbReference type="InterPro" id="IPR011010">
    <property type="entry name" value="DNA_brk_join_enz"/>
</dbReference>
<dbReference type="Pfam" id="PF00589">
    <property type="entry name" value="Phage_integrase"/>
    <property type="match status" value="1"/>
</dbReference>
<evidence type="ECO:0000313" key="8">
    <source>
        <dbReference type="EMBL" id="MEX3527592.1"/>
    </source>
</evidence>
<keyword evidence="2" id="KW-0229">DNA integration</keyword>
<comment type="similarity">
    <text evidence="1">Belongs to the 'phage' integrase family.</text>
</comment>
<comment type="caution">
    <text evidence="8">The sequence shown here is derived from an EMBL/GenBank/DDBJ whole genome shotgun (WGS) entry which is preliminary data.</text>
</comment>
<dbReference type="Gene3D" id="1.10.150.130">
    <property type="match status" value="1"/>
</dbReference>
<feature type="domain" description="Tyr recombinase" evidence="6">
    <location>
        <begin position="145"/>
        <end position="351"/>
    </location>
</feature>
<dbReference type="RefSeq" id="WP_368521833.1">
    <property type="nucleotide sequence ID" value="NZ_JAYWMA010000001.1"/>
</dbReference>
<dbReference type="InterPro" id="IPR004107">
    <property type="entry name" value="Integrase_SAM-like_N"/>
</dbReference>
<sequence>MAVTPLGEQRIHRPVRSTRGAAIDAATSMARNTATDGAANVGEINADMPLADYLPKYLDHRTDLSPRSLKTYRSAADAHIIPKLGKLKLRAVTTPKVDQWLRTLPAGTAQTCRAVLSGAFTQAIRWGVATTNPVRETAKRKTEKADPVTLTAGQFAEWIRRVKAYQDDDRPGPSDRAEPLLRLIATIAGTGARPSEVLAMEWTHLDLNAEPPTAYLPGTKTRNAPRTVVLPNFAVKALQEQRASLKQDGADMGELSPYVWPTATGKPVSLSSLERWFRLVREHWAEVHGDEPDELPHVTPVVFRRTVASLVAEEMGEYAASQQLGHGDTAVTRRHYIRRPAVGPDVAAVLDAGLMQE</sequence>
<dbReference type="InterPro" id="IPR044068">
    <property type="entry name" value="CB"/>
</dbReference>
<proteinExistence type="inferred from homology"/>
<dbReference type="SUPFAM" id="SSF56349">
    <property type="entry name" value="DNA breaking-rejoining enzymes"/>
    <property type="match status" value="1"/>
</dbReference>
<dbReference type="Proteomes" id="UP001558353">
    <property type="component" value="Unassembled WGS sequence"/>
</dbReference>
<reference evidence="8 9" key="1">
    <citation type="journal article" date="2024" name="Fungal Genet. Biol.">
        <title>The porcine skin microbiome exhibits broad fungal antagonism.</title>
        <authorList>
            <person name="De La Cruz K.F."/>
            <person name="Townsend E.C."/>
            <person name="Alex Cheong J.Z."/>
            <person name="Salamzade R."/>
            <person name="Liu A."/>
            <person name="Sandstrom S."/>
            <person name="Davila E."/>
            <person name="Huang L."/>
            <person name="Xu K.H."/>
            <person name="Wu S.Y."/>
            <person name="Meudt J.J."/>
            <person name="Shanmuganayagam D."/>
            <person name="Gibson A.L.F."/>
            <person name="Kalan L.R."/>
        </authorList>
    </citation>
    <scope>NUCLEOTIDE SEQUENCE [LARGE SCALE GENOMIC DNA]</scope>
    <source>
        <strain evidence="8 9">LK2569</strain>
    </source>
</reference>
<keyword evidence="4" id="KW-0233">DNA recombination</keyword>
<feature type="domain" description="Core-binding (CB)" evidence="7">
    <location>
        <begin position="45"/>
        <end position="124"/>
    </location>
</feature>
<dbReference type="InterPro" id="IPR050808">
    <property type="entry name" value="Phage_Integrase"/>
</dbReference>
<evidence type="ECO:0000256" key="4">
    <source>
        <dbReference type="ARBA" id="ARBA00023172"/>
    </source>
</evidence>
<evidence type="ECO:0000256" key="5">
    <source>
        <dbReference type="PROSITE-ProRule" id="PRU01248"/>
    </source>
</evidence>